<keyword evidence="2" id="KW-1185">Reference proteome</keyword>
<comment type="caution">
    <text evidence="1">The sequence shown here is derived from an EMBL/GenBank/DDBJ whole genome shotgun (WGS) entry which is preliminary data.</text>
</comment>
<evidence type="ECO:0000313" key="2">
    <source>
        <dbReference type="Proteomes" id="UP000323136"/>
    </source>
</evidence>
<dbReference type="Proteomes" id="UP000323136">
    <property type="component" value="Unassembled WGS sequence"/>
</dbReference>
<gene>
    <name evidence="1" type="ORF">C7447_102122</name>
</gene>
<dbReference type="RefSeq" id="WP_148869618.1">
    <property type="nucleotide sequence ID" value="NZ_VNIA01000002.1"/>
</dbReference>
<sequence length="149" mass="17863">MKYTILLLLTFSFCKNDLNFNKRLVESFCEKIILNDNITFYDTTKYVRYSSEFLDSKNKHEIVMSILKNLRTQLSKNNNDYEIINHEKLLKTNNFKVLKFSNEYKKLNTYHLISRDSIITSFIIRDRKIISFSYNIIKNIDQVKTPLIL</sequence>
<dbReference type="AlphaFoldDB" id="A0A5S5DSE2"/>
<reference evidence="1 2" key="1">
    <citation type="submission" date="2019-07" db="EMBL/GenBank/DDBJ databases">
        <title>Genomic Encyclopedia of Type Strains, Phase IV (KMG-IV): sequencing the most valuable type-strain genomes for metagenomic binning, comparative biology and taxonomic classification.</title>
        <authorList>
            <person name="Goeker M."/>
        </authorList>
    </citation>
    <scope>NUCLEOTIDE SEQUENCE [LARGE SCALE GENOMIC DNA]</scope>
    <source>
        <strain evidence="1 2">DSM 18961</strain>
    </source>
</reference>
<name>A0A5S5DSE2_9FLAO</name>
<proteinExistence type="predicted"/>
<dbReference type="EMBL" id="VNIA01000002">
    <property type="protein sequence ID" value="TYP98807.1"/>
    <property type="molecule type" value="Genomic_DNA"/>
</dbReference>
<protein>
    <submittedName>
        <fullName evidence="1">Uncharacterized protein</fullName>
    </submittedName>
</protein>
<evidence type="ECO:0000313" key="1">
    <source>
        <dbReference type="EMBL" id="TYP98807.1"/>
    </source>
</evidence>
<accession>A0A5S5DSE2</accession>
<organism evidence="1 2">
    <name type="scientific">Tenacibaculum adriaticum</name>
    <dbReference type="NCBI Taxonomy" id="413713"/>
    <lineage>
        <taxon>Bacteria</taxon>
        <taxon>Pseudomonadati</taxon>
        <taxon>Bacteroidota</taxon>
        <taxon>Flavobacteriia</taxon>
        <taxon>Flavobacteriales</taxon>
        <taxon>Flavobacteriaceae</taxon>
        <taxon>Tenacibaculum</taxon>
    </lineage>
</organism>